<evidence type="ECO:0000313" key="12">
    <source>
        <dbReference type="RefSeq" id="XP_031571075.1"/>
    </source>
</evidence>
<protein>
    <submittedName>
        <fullName evidence="12 13">D(1)-like dopamine receptor</fullName>
    </submittedName>
</protein>
<evidence type="ECO:0000256" key="4">
    <source>
        <dbReference type="ARBA" id="ARBA00022989"/>
    </source>
</evidence>
<evidence type="ECO:0000313" key="16">
    <source>
        <dbReference type="RefSeq" id="XP_031571080.1"/>
    </source>
</evidence>
<dbReference type="PRINTS" id="PR00237">
    <property type="entry name" value="GPCRRHODOPSN"/>
</dbReference>
<dbReference type="RefSeq" id="XP_031571085.1">
    <property type="nucleotide sequence ID" value="XM_031715225.1"/>
</dbReference>
<feature type="domain" description="G-protein coupled receptors family 1 profile" evidence="10">
    <location>
        <begin position="42"/>
        <end position="297"/>
    </location>
</feature>
<evidence type="ECO:0000256" key="1">
    <source>
        <dbReference type="ARBA" id="ARBA00004651"/>
    </source>
</evidence>
<dbReference type="GO" id="GO:0004930">
    <property type="term" value="F:G protein-coupled receptor activity"/>
    <property type="evidence" value="ECO:0007669"/>
    <property type="project" value="UniProtKB-KW"/>
</dbReference>
<keyword evidence="2" id="KW-1003">Cell membrane</keyword>
<dbReference type="OrthoDB" id="5959645at2759"/>
<dbReference type="InterPro" id="IPR017452">
    <property type="entry name" value="GPCR_Rhodpsn_7TM"/>
</dbReference>
<dbReference type="PROSITE" id="PS50262">
    <property type="entry name" value="G_PROTEIN_RECEP_F1_2"/>
    <property type="match status" value="1"/>
</dbReference>
<dbReference type="RefSeq" id="XP_031571084.1">
    <property type="nucleotide sequence ID" value="XM_031715224.1"/>
</dbReference>
<evidence type="ECO:0000313" key="18">
    <source>
        <dbReference type="RefSeq" id="XP_031571082.1"/>
    </source>
</evidence>
<evidence type="ECO:0000313" key="19">
    <source>
        <dbReference type="RefSeq" id="XP_031571083.1"/>
    </source>
</evidence>
<dbReference type="Gene3D" id="1.20.1070.10">
    <property type="entry name" value="Rhodopsin 7-helix transmembrane proteins"/>
    <property type="match status" value="1"/>
</dbReference>
<dbReference type="RefSeq" id="XP_031571083.1">
    <property type="nucleotide sequence ID" value="XM_031715223.1"/>
</dbReference>
<keyword evidence="4 9" id="KW-1133">Transmembrane helix</keyword>
<name>A0A6P8IYQ4_ACTTE</name>
<evidence type="ECO:0000313" key="20">
    <source>
        <dbReference type="RefSeq" id="XP_031571084.1"/>
    </source>
</evidence>
<feature type="transmembrane region" description="Helical" evidence="9">
    <location>
        <begin position="29"/>
        <end position="50"/>
    </location>
</feature>
<comment type="subcellular location">
    <subcellularLocation>
        <location evidence="1">Cell membrane</location>
        <topology evidence="1">Multi-pass membrane protein</topology>
    </subcellularLocation>
</comment>
<proteinExistence type="predicted"/>
<keyword evidence="8" id="KW-0807">Transducer</keyword>
<evidence type="ECO:0000256" key="9">
    <source>
        <dbReference type="SAM" id="Phobius"/>
    </source>
</evidence>
<evidence type="ECO:0000256" key="7">
    <source>
        <dbReference type="ARBA" id="ARBA00023170"/>
    </source>
</evidence>
<evidence type="ECO:0000313" key="13">
    <source>
        <dbReference type="RefSeq" id="XP_031571076.1"/>
    </source>
</evidence>
<keyword evidence="3 9" id="KW-0812">Transmembrane</keyword>
<dbReference type="RefSeq" id="XP_031571079.1">
    <property type="nucleotide sequence ID" value="XM_031715219.1"/>
</dbReference>
<dbReference type="Proteomes" id="UP000515163">
    <property type="component" value="Unplaced"/>
</dbReference>
<dbReference type="RefSeq" id="XP_031571081.1">
    <property type="nucleotide sequence ID" value="XM_031715221.1"/>
</dbReference>
<feature type="transmembrane region" description="Helical" evidence="9">
    <location>
        <begin position="62"/>
        <end position="84"/>
    </location>
</feature>
<dbReference type="GeneID" id="116305328"/>
<evidence type="ECO:0000256" key="2">
    <source>
        <dbReference type="ARBA" id="ARBA00022475"/>
    </source>
</evidence>
<feature type="transmembrane region" description="Helical" evidence="9">
    <location>
        <begin position="145"/>
        <end position="164"/>
    </location>
</feature>
<keyword evidence="7" id="KW-0675">Receptor</keyword>
<evidence type="ECO:0000256" key="8">
    <source>
        <dbReference type="ARBA" id="ARBA00023224"/>
    </source>
</evidence>
<keyword evidence="11" id="KW-1185">Reference proteome</keyword>
<dbReference type="InterPro" id="IPR000276">
    <property type="entry name" value="GPCR_Rhodpsn"/>
</dbReference>
<feature type="transmembrane region" description="Helical" evidence="9">
    <location>
        <begin position="104"/>
        <end position="125"/>
    </location>
</feature>
<evidence type="ECO:0000313" key="15">
    <source>
        <dbReference type="RefSeq" id="XP_031571079.1"/>
    </source>
</evidence>
<evidence type="ECO:0000256" key="3">
    <source>
        <dbReference type="ARBA" id="ARBA00022692"/>
    </source>
</evidence>
<reference evidence="12 13" key="1">
    <citation type="submission" date="2025-04" db="UniProtKB">
        <authorList>
            <consortium name="RefSeq"/>
        </authorList>
    </citation>
    <scope>IDENTIFICATION</scope>
    <source>
        <tissue evidence="12 13">Tentacle</tissue>
    </source>
</reference>
<feature type="transmembrane region" description="Helical" evidence="9">
    <location>
        <begin position="242"/>
        <end position="267"/>
    </location>
</feature>
<dbReference type="RefSeq" id="XP_031571076.1">
    <property type="nucleotide sequence ID" value="XM_031715216.1"/>
</dbReference>
<evidence type="ECO:0000313" key="17">
    <source>
        <dbReference type="RefSeq" id="XP_031571081.1"/>
    </source>
</evidence>
<dbReference type="RefSeq" id="XP_031571078.1">
    <property type="nucleotide sequence ID" value="XM_031715218.1"/>
</dbReference>
<dbReference type="KEGG" id="aten:116305328"/>
<evidence type="ECO:0000313" key="11">
    <source>
        <dbReference type="Proteomes" id="UP000515163"/>
    </source>
</evidence>
<sequence length="358" mass="40501">MDNNTSSLNVNESAVFRDGRSGLSVAPQVSFLAVVIFVAVTANGLVCYVIHRTPHLHNVINIFLVSMSISDLLHALLKMSTTLASTIQRDWYPHSAVCYVTTPFGVLFGAASVFNLCAVALNQYFVIVKPFHYMTLMTPTHARRVITGLWLGSIVISLPPIFWRTPDIICKSGAVAKEYYWSEVSYICALWLFVVIIPSIIMVWSYGKIFCTARKQIQRMRNENTLFDESCSSSTRKKELRVVALLALIGGIFLVCWVPFFIVMTLLKFSSIKVDVKYFRGFLFLMYAKSAINPILYTIMNQDLKKYCRKLLCPRTLLHKENAMLMKAYKNGHQNQHNGGKNLDVSPETALTLETNRL</sequence>
<dbReference type="PANTHER" id="PTHR22752">
    <property type="entry name" value="G PROTEIN-COUPLED RECEPTOR"/>
    <property type="match status" value="1"/>
</dbReference>
<dbReference type="CDD" id="cd14967">
    <property type="entry name" value="7tmA_amine_R-like"/>
    <property type="match status" value="1"/>
</dbReference>
<evidence type="ECO:0000313" key="21">
    <source>
        <dbReference type="RefSeq" id="XP_031571085.1"/>
    </source>
</evidence>
<gene>
    <name evidence="12 13 14 15 16 17 18 19 20 21" type="primary">LOC116305328</name>
</gene>
<dbReference type="Pfam" id="PF00001">
    <property type="entry name" value="7tm_1"/>
    <property type="match status" value="1"/>
</dbReference>
<dbReference type="AlphaFoldDB" id="A0A6P8IYQ4"/>
<dbReference type="RefSeq" id="XP_031571082.1">
    <property type="nucleotide sequence ID" value="XM_031715222.1"/>
</dbReference>
<dbReference type="RefSeq" id="XP_031571080.1">
    <property type="nucleotide sequence ID" value="XM_031715220.1"/>
</dbReference>
<feature type="transmembrane region" description="Helical" evidence="9">
    <location>
        <begin position="184"/>
        <end position="206"/>
    </location>
</feature>
<evidence type="ECO:0000259" key="10">
    <source>
        <dbReference type="PROSITE" id="PS50262"/>
    </source>
</evidence>
<evidence type="ECO:0000256" key="6">
    <source>
        <dbReference type="ARBA" id="ARBA00023136"/>
    </source>
</evidence>
<keyword evidence="5" id="KW-0297">G-protein coupled receptor</keyword>
<dbReference type="GO" id="GO:0005886">
    <property type="term" value="C:plasma membrane"/>
    <property type="evidence" value="ECO:0007669"/>
    <property type="project" value="UniProtKB-SubCell"/>
</dbReference>
<dbReference type="RefSeq" id="XP_031571075.1">
    <property type="nucleotide sequence ID" value="XM_031715215.1"/>
</dbReference>
<evidence type="ECO:0000313" key="14">
    <source>
        <dbReference type="RefSeq" id="XP_031571078.1"/>
    </source>
</evidence>
<keyword evidence="6 9" id="KW-0472">Membrane</keyword>
<organism evidence="11 14">
    <name type="scientific">Actinia tenebrosa</name>
    <name type="common">Australian red waratah sea anemone</name>
    <dbReference type="NCBI Taxonomy" id="6105"/>
    <lineage>
        <taxon>Eukaryota</taxon>
        <taxon>Metazoa</taxon>
        <taxon>Cnidaria</taxon>
        <taxon>Anthozoa</taxon>
        <taxon>Hexacorallia</taxon>
        <taxon>Actiniaria</taxon>
        <taxon>Actiniidae</taxon>
        <taxon>Actinia</taxon>
    </lineage>
</organism>
<dbReference type="SUPFAM" id="SSF81321">
    <property type="entry name" value="Family A G protein-coupled receptor-like"/>
    <property type="match status" value="1"/>
</dbReference>
<feature type="transmembrane region" description="Helical" evidence="9">
    <location>
        <begin position="279"/>
        <end position="300"/>
    </location>
</feature>
<evidence type="ECO:0000256" key="5">
    <source>
        <dbReference type="ARBA" id="ARBA00023040"/>
    </source>
</evidence>
<accession>A0A6P8IYQ4</accession>